<feature type="chain" id="PRO_5035482311" evidence="1">
    <location>
        <begin position="25"/>
        <end position="120"/>
    </location>
</feature>
<protein>
    <submittedName>
        <fullName evidence="2">Uncharacterized protein</fullName>
    </submittedName>
</protein>
<comment type="caution">
    <text evidence="2">The sequence shown here is derived from an EMBL/GenBank/DDBJ whole genome shotgun (WGS) entry which is preliminary data.</text>
</comment>
<evidence type="ECO:0000256" key="1">
    <source>
        <dbReference type="SAM" id="SignalP"/>
    </source>
</evidence>
<sequence>MITQFTLFIVLIISCVFVFSVTRCLPVNNNNVDLERITYSYNPITIKISNFNYSVPTAIIVIINSDYKNTSDEISLIFQNIQYSDFRGEVPLGPSGVIVTVPCNDGYVLVRGVCRKPYRK</sequence>
<gene>
    <name evidence="2" type="ORF">ILUMI_08730</name>
</gene>
<organism evidence="2 3">
    <name type="scientific">Ignelater luminosus</name>
    <name type="common">Cucubano</name>
    <name type="synonym">Pyrophorus luminosus</name>
    <dbReference type="NCBI Taxonomy" id="2038154"/>
    <lineage>
        <taxon>Eukaryota</taxon>
        <taxon>Metazoa</taxon>
        <taxon>Ecdysozoa</taxon>
        <taxon>Arthropoda</taxon>
        <taxon>Hexapoda</taxon>
        <taxon>Insecta</taxon>
        <taxon>Pterygota</taxon>
        <taxon>Neoptera</taxon>
        <taxon>Endopterygota</taxon>
        <taxon>Coleoptera</taxon>
        <taxon>Polyphaga</taxon>
        <taxon>Elateriformia</taxon>
        <taxon>Elateroidea</taxon>
        <taxon>Elateridae</taxon>
        <taxon>Agrypninae</taxon>
        <taxon>Pyrophorini</taxon>
        <taxon>Ignelater</taxon>
    </lineage>
</organism>
<evidence type="ECO:0000313" key="2">
    <source>
        <dbReference type="EMBL" id="KAF2897444.1"/>
    </source>
</evidence>
<dbReference type="AlphaFoldDB" id="A0A8K0D1C5"/>
<keyword evidence="3" id="KW-1185">Reference proteome</keyword>
<dbReference type="Proteomes" id="UP000801492">
    <property type="component" value="Unassembled WGS sequence"/>
</dbReference>
<keyword evidence="1" id="KW-0732">Signal</keyword>
<dbReference type="EMBL" id="VTPC01004154">
    <property type="protein sequence ID" value="KAF2897444.1"/>
    <property type="molecule type" value="Genomic_DNA"/>
</dbReference>
<proteinExistence type="predicted"/>
<feature type="signal peptide" evidence="1">
    <location>
        <begin position="1"/>
        <end position="24"/>
    </location>
</feature>
<reference evidence="2" key="1">
    <citation type="submission" date="2019-08" db="EMBL/GenBank/DDBJ databases">
        <title>The genome of the North American firefly Photinus pyralis.</title>
        <authorList>
            <consortium name="Photinus pyralis genome working group"/>
            <person name="Fallon T.R."/>
            <person name="Sander Lower S.E."/>
            <person name="Weng J.-K."/>
        </authorList>
    </citation>
    <scope>NUCLEOTIDE SEQUENCE</scope>
    <source>
        <strain evidence="2">TRF0915ILg1</strain>
        <tissue evidence="2">Whole body</tissue>
    </source>
</reference>
<evidence type="ECO:0000313" key="3">
    <source>
        <dbReference type="Proteomes" id="UP000801492"/>
    </source>
</evidence>
<accession>A0A8K0D1C5</accession>
<name>A0A8K0D1C5_IGNLU</name>